<dbReference type="EMBL" id="BLLI01000077">
    <property type="protein sequence ID" value="GFH43324.1"/>
    <property type="molecule type" value="Genomic_DNA"/>
</dbReference>
<protein>
    <submittedName>
        <fullName evidence="1">Uncharacterized protein</fullName>
    </submittedName>
</protein>
<keyword evidence="2" id="KW-1185">Reference proteome</keyword>
<reference evidence="1 2" key="1">
    <citation type="submission" date="2020-02" db="EMBL/GenBank/DDBJ databases">
        <title>Draft genome sequence of Lactococcus sp. Hs30E4-3.</title>
        <authorList>
            <person name="Noda S."/>
            <person name="Yuki M."/>
            <person name="Ohkuma M."/>
        </authorList>
    </citation>
    <scope>NUCLEOTIDE SEQUENCE [LARGE SCALE GENOMIC DNA]</scope>
    <source>
        <strain evidence="1 2">Hs30E4-3</strain>
    </source>
</reference>
<comment type="caution">
    <text evidence="1">The sequence shown here is derived from an EMBL/GenBank/DDBJ whole genome shotgun (WGS) entry which is preliminary data.</text>
</comment>
<name>A0A6A0BFR1_9LACT</name>
<evidence type="ECO:0000313" key="1">
    <source>
        <dbReference type="EMBL" id="GFH43324.1"/>
    </source>
</evidence>
<evidence type="ECO:0000313" key="2">
    <source>
        <dbReference type="Proteomes" id="UP000480303"/>
    </source>
</evidence>
<organism evidence="1 2">
    <name type="scientific">Pseudolactococcus hodotermopsidis</name>
    <dbReference type="NCBI Taxonomy" id="2709157"/>
    <lineage>
        <taxon>Bacteria</taxon>
        <taxon>Bacillati</taxon>
        <taxon>Bacillota</taxon>
        <taxon>Bacilli</taxon>
        <taxon>Lactobacillales</taxon>
        <taxon>Streptococcaceae</taxon>
        <taxon>Pseudolactococcus</taxon>
    </lineage>
</organism>
<accession>A0A6A0BFR1</accession>
<proteinExistence type="predicted"/>
<gene>
    <name evidence="1" type="ORF">Hs30E_18750</name>
</gene>
<sequence length="53" mass="6377">MKSVAVYGGFHKVVYGKSCWLEYKYGEYWLYFDGDIKAHSTDKEHMIQRFNSY</sequence>
<dbReference type="AlphaFoldDB" id="A0A6A0BFR1"/>
<dbReference type="Proteomes" id="UP000480303">
    <property type="component" value="Unassembled WGS sequence"/>
</dbReference>